<dbReference type="EMBL" id="REGN01000765">
    <property type="protein sequence ID" value="RNA39297.1"/>
    <property type="molecule type" value="Genomic_DNA"/>
</dbReference>
<name>A0A3M7SUJ6_BRAPC</name>
<dbReference type="AlphaFoldDB" id="A0A3M7SUJ6"/>
<comment type="caution">
    <text evidence="1">The sequence shown here is derived from an EMBL/GenBank/DDBJ whole genome shotgun (WGS) entry which is preliminary data.</text>
</comment>
<reference evidence="1 2" key="1">
    <citation type="journal article" date="2018" name="Sci. Rep.">
        <title>Genomic signatures of local adaptation to the degree of environmental predictability in rotifers.</title>
        <authorList>
            <person name="Franch-Gras L."/>
            <person name="Hahn C."/>
            <person name="Garcia-Roger E.M."/>
            <person name="Carmona M.J."/>
            <person name="Serra M."/>
            <person name="Gomez A."/>
        </authorList>
    </citation>
    <scope>NUCLEOTIDE SEQUENCE [LARGE SCALE GENOMIC DNA]</scope>
    <source>
        <strain evidence="1">HYR1</strain>
    </source>
</reference>
<protein>
    <submittedName>
        <fullName evidence="1">Uncharacterized protein</fullName>
    </submittedName>
</protein>
<evidence type="ECO:0000313" key="2">
    <source>
        <dbReference type="Proteomes" id="UP000276133"/>
    </source>
</evidence>
<accession>A0A3M7SUJ6</accession>
<proteinExistence type="predicted"/>
<dbReference type="Proteomes" id="UP000276133">
    <property type="component" value="Unassembled WGS sequence"/>
</dbReference>
<evidence type="ECO:0000313" key="1">
    <source>
        <dbReference type="EMBL" id="RNA39297.1"/>
    </source>
</evidence>
<keyword evidence="2" id="KW-1185">Reference proteome</keyword>
<gene>
    <name evidence="1" type="ORF">BpHYR1_005082</name>
</gene>
<sequence>MNKFWSSQAPSGKKKINKKFPLLLRSEGDRSFQARWWSCSRGVSIFSFNIERIASYISPLFHQCRKFIVQNYTQEFNCIGTREIMGAILQNLHRFCRLPQKVKQQLFHFVSFTEQVFDILKKTRAPSEQIKKRIEIKFACSKTTALSEFQQTDFKKLICILENGRYNLSTIKK</sequence>
<organism evidence="1 2">
    <name type="scientific">Brachionus plicatilis</name>
    <name type="common">Marine rotifer</name>
    <name type="synonym">Brachionus muelleri</name>
    <dbReference type="NCBI Taxonomy" id="10195"/>
    <lineage>
        <taxon>Eukaryota</taxon>
        <taxon>Metazoa</taxon>
        <taxon>Spiralia</taxon>
        <taxon>Gnathifera</taxon>
        <taxon>Rotifera</taxon>
        <taxon>Eurotatoria</taxon>
        <taxon>Monogononta</taxon>
        <taxon>Pseudotrocha</taxon>
        <taxon>Ploima</taxon>
        <taxon>Brachionidae</taxon>
        <taxon>Brachionus</taxon>
    </lineage>
</organism>